<organism evidence="11 12">
    <name type="scientific">Amorphus orientalis</name>
    <dbReference type="NCBI Taxonomy" id="649198"/>
    <lineage>
        <taxon>Bacteria</taxon>
        <taxon>Pseudomonadati</taxon>
        <taxon>Pseudomonadota</taxon>
        <taxon>Alphaproteobacteria</taxon>
        <taxon>Hyphomicrobiales</taxon>
        <taxon>Amorphaceae</taxon>
        <taxon>Amorphus</taxon>
    </lineage>
</organism>
<dbReference type="Gene3D" id="3.10.25.10">
    <property type="entry name" value="Formyl transferase, C-terminal domain"/>
    <property type="match status" value="1"/>
</dbReference>
<gene>
    <name evidence="8" type="primary">fmt</name>
    <name evidence="11" type="ORF">J2S73_003856</name>
</gene>
<dbReference type="CDD" id="cd08704">
    <property type="entry name" value="Met_tRNA_FMT_C"/>
    <property type="match status" value="1"/>
</dbReference>
<evidence type="ECO:0000256" key="5">
    <source>
        <dbReference type="ARBA" id="ARBA00022679"/>
    </source>
</evidence>
<evidence type="ECO:0000259" key="9">
    <source>
        <dbReference type="Pfam" id="PF00551"/>
    </source>
</evidence>
<evidence type="ECO:0000256" key="2">
    <source>
        <dbReference type="ARBA" id="ARBA00010699"/>
    </source>
</evidence>
<dbReference type="FunFam" id="3.40.50.12230:FF:000001">
    <property type="entry name" value="Methionyl-tRNA formyltransferase"/>
    <property type="match status" value="1"/>
</dbReference>
<dbReference type="Pfam" id="PF02911">
    <property type="entry name" value="Formyl_trans_C"/>
    <property type="match status" value="1"/>
</dbReference>
<proteinExistence type="inferred from homology"/>
<dbReference type="InterPro" id="IPR044135">
    <property type="entry name" value="Met-tRNA-FMT_C"/>
</dbReference>
<dbReference type="InterPro" id="IPR036477">
    <property type="entry name" value="Formyl_transf_N_sf"/>
</dbReference>
<accession>A0AAE3VS59</accession>
<dbReference type="SUPFAM" id="SSF50486">
    <property type="entry name" value="FMT C-terminal domain-like"/>
    <property type="match status" value="1"/>
</dbReference>
<dbReference type="InterPro" id="IPR041711">
    <property type="entry name" value="Met-tRNA-FMT_N"/>
</dbReference>
<keyword evidence="12" id="KW-1185">Reference proteome</keyword>
<dbReference type="EC" id="2.1.2.9" evidence="3 8"/>
<dbReference type="InterPro" id="IPR011034">
    <property type="entry name" value="Formyl_transferase-like_C_sf"/>
</dbReference>
<comment type="similarity">
    <text evidence="2 8">Belongs to the Fmt family.</text>
</comment>
<dbReference type="PANTHER" id="PTHR11138">
    <property type="entry name" value="METHIONYL-TRNA FORMYLTRANSFERASE"/>
    <property type="match status" value="1"/>
</dbReference>
<dbReference type="PANTHER" id="PTHR11138:SF5">
    <property type="entry name" value="METHIONYL-TRNA FORMYLTRANSFERASE, MITOCHONDRIAL"/>
    <property type="match status" value="1"/>
</dbReference>
<dbReference type="SUPFAM" id="SSF53328">
    <property type="entry name" value="Formyltransferase"/>
    <property type="match status" value="1"/>
</dbReference>
<name>A0AAE3VS59_9HYPH</name>
<keyword evidence="5 8" id="KW-0808">Transferase</keyword>
<sequence>MPLRLVFMGTPDFAVPTLTEIVGQGHDVAAVYTRAPARSGRGMEARKSPVHEAAERFGLPVLTPSSLKGEEAAAAFAAHGADAAIVIAYGMILPKSILEVPEAGCFNVHASLLPRWRGAAPIQRAIMAGDAETGVAIMRMEAGLDTGPVCMEERVAIGPDMTAGDLHDVLARLGADLMVRALGAIERGTLDAVAQSDEGVTYADKIDKAEARIDWSQPAARVHDRIRGLSPFPGAWCEVPAGDKADRVKVLRSEMAEGAGTPGTLLEEDGTVACGDAAIRLVQVQRAGKAPMSGADLLRGLRLEPGTQLL</sequence>
<evidence type="ECO:0000256" key="3">
    <source>
        <dbReference type="ARBA" id="ARBA00012261"/>
    </source>
</evidence>
<keyword evidence="6 8" id="KW-0648">Protein biosynthesis</keyword>
<dbReference type="Proteomes" id="UP001229244">
    <property type="component" value="Unassembled WGS sequence"/>
</dbReference>
<dbReference type="AlphaFoldDB" id="A0AAE3VS59"/>
<evidence type="ECO:0000256" key="7">
    <source>
        <dbReference type="ARBA" id="ARBA00048558"/>
    </source>
</evidence>
<dbReference type="InterPro" id="IPR002376">
    <property type="entry name" value="Formyl_transf_N"/>
</dbReference>
<dbReference type="InterPro" id="IPR005794">
    <property type="entry name" value="Fmt"/>
</dbReference>
<comment type="caution">
    <text evidence="11">The sequence shown here is derived from an EMBL/GenBank/DDBJ whole genome shotgun (WGS) entry which is preliminary data.</text>
</comment>
<reference evidence="11" key="1">
    <citation type="submission" date="2023-07" db="EMBL/GenBank/DDBJ databases">
        <title>Genomic Encyclopedia of Type Strains, Phase IV (KMG-IV): sequencing the most valuable type-strain genomes for metagenomic binning, comparative biology and taxonomic classification.</title>
        <authorList>
            <person name="Goeker M."/>
        </authorList>
    </citation>
    <scope>NUCLEOTIDE SEQUENCE</scope>
    <source>
        <strain evidence="11">DSM 21202</strain>
    </source>
</reference>
<evidence type="ECO:0000256" key="1">
    <source>
        <dbReference type="ARBA" id="ARBA00002606"/>
    </source>
</evidence>
<evidence type="ECO:0000256" key="4">
    <source>
        <dbReference type="ARBA" id="ARBA00016014"/>
    </source>
</evidence>
<dbReference type="InterPro" id="IPR037022">
    <property type="entry name" value="Formyl_trans_C_sf"/>
</dbReference>
<dbReference type="CDD" id="cd08646">
    <property type="entry name" value="FMT_core_Met-tRNA-FMT_N"/>
    <property type="match status" value="1"/>
</dbReference>
<protein>
    <recommendedName>
        <fullName evidence="4 8">Methionyl-tRNA formyltransferase</fullName>
        <ecNumber evidence="3 8">2.1.2.9</ecNumber>
    </recommendedName>
</protein>
<dbReference type="EMBL" id="JAUSUL010000005">
    <property type="protein sequence ID" value="MDQ0317372.1"/>
    <property type="molecule type" value="Genomic_DNA"/>
</dbReference>
<dbReference type="InterPro" id="IPR005793">
    <property type="entry name" value="Formyl_trans_C"/>
</dbReference>
<feature type="binding site" evidence="8">
    <location>
        <begin position="111"/>
        <end position="114"/>
    </location>
    <ligand>
        <name>(6S)-5,6,7,8-tetrahydrofolate</name>
        <dbReference type="ChEBI" id="CHEBI:57453"/>
    </ligand>
</feature>
<feature type="domain" description="Formyl transferase N-terminal" evidence="9">
    <location>
        <begin position="4"/>
        <end position="182"/>
    </location>
</feature>
<dbReference type="Pfam" id="PF00551">
    <property type="entry name" value="Formyl_trans_N"/>
    <property type="match status" value="1"/>
</dbReference>
<comment type="function">
    <text evidence="1 8">Attaches a formyl group to the free amino group of methionyl-tRNA(fMet). The formyl group appears to play a dual role in the initiator identity of N-formylmethionyl-tRNA by promoting its recognition by IF2 and preventing the misappropriation of this tRNA by the elongation apparatus.</text>
</comment>
<evidence type="ECO:0000313" key="11">
    <source>
        <dbReference type="EMBL" id="MDQ0317372.1"/>
    </source>
</evidence>
<evidence type="ECO:0000256" key="8">
    <source>
        <dbReference type="HAMAP-Rule" id="MF_00182"/>
    </source>
</evidence>
<evidence type="ECO:0000313" key="12">
    <source>
        <dbReference type="Proteomes" id="UP001229244"/>
    </source>
</evidence>
<dbReference type="GO" id="GO:0004479">
    <property type="term" value="F:methionyl-tRNA formyltransferase activity"/>
    <property type="evidence" value="ECO:0007669"/>
    <property type="project" value="UniProtKB-UniRule"/>
</dbReference>
<dbReference type="HAMAP" id="MF_00182">
    <property type="entry name" value="Formyl_trans"/>
    <property type="match status" value="1"/>
</dbReference>
<dbReference type="RefSeq" id="WP_306887289.1">
    <property type="nucleotide sequence ID" value="NZ_JAUSUL010000005.1"/>
</dbReference>
<dbReference type="NCBIfam" id="TIGR00460">
    <property type="entry name" value="fmt"/>
    <property type="match status" value="1"/>
</dbReference>
<evidence type="ECO:0000259" key="10">
    <source>
        <dbReference type="Pfam" id="PF02911"/>
    </source>
</evidence>
<comment type="catalytic activity">
    <reaction evidence="7 8">
        <text>L-methionyl-tRNA(fMet) + (6R)-10-formyltetrahydrofolate = N-formyl-L-methionyl-tRNA(fMet) + (6S)-5,6,7,8-tetrahydrofolate + H(+)</text>
        <dbReference type="Rhea" id="RHEA:24380"/>
        <dbReference type="Rhea" id="RHEA-COMP:9952"/>
        <dbReference type="Rhea" id="RHEA-COMP:9953"/>
        <dbReference type="ChEBI" id="CHEBI:15378"/>
        <dbReference type="ChEBI" id="CHEBI:57453"/>
        <dbReference type="ChEBI" id="CHEBI:78530"/>
        <dbReference type="ChEBI" id="CHEBI:78844"/>
        <dbReference type="ChEBI" id="CHEBI:195366"/>
        <dbReference type="EC" id="2.1.2.9"/>
    </reaction>
</comment>
<evidence type="ECO:0000256" key="6">
    <source>
        <dbReference type="ARBA" id="ARBA00022917"/>
    </source>
</evidence>
<dbReference type="Gene3D" id="3.40.50.170">
    <property type="entry name" value="Formyl transferase, N-terminal domain"/>
    <property type="match status" value="1"/>
</dbReference>
<feature type="domain" description="Formyl transferase C-terminal" evidence="10">
    <location>
        <begin position="205"/>
        <end position="301"/>
    </location>
</feature>
<dbReference type="GO" id="GO:0005829">
    <property type="term" value="C:cytosol"/>
    <property type="evidence" value="ECO:0007669"/>
    <property type="project" value="TreeGrafter"/>
</dbReference>